<dbReference type="PRINTS" id="PR00702">
    <property type="entry name" value="ACRIFLAVINRP"/>
</dbReference>
<evidence type="ECO:0000256" key="9">
    <source>
        <dbReference type="SAM" id="Phobius"/>
    </source>
</evidence>
<dbReference type="NCBIfam" id="TIGR00915">
    <property type="entry name" value="2A0602"/>
    <property type="match status" value="1"/>
</dbReference>
<dbReference type="InterPro" id="IPR004764">
    <property type="entry name" value="MdtF-like"/>
</dbReference>
<feature type="transmembrane region" description="Helical" evidence="9">
    <location>
        <begin position="921"/>
        <end position="945"/>
    </location>
</feature>
<dbReference type="PANTHER" id="PTHR32063">
    <property type="match status" value="1"/>
</dbReference>
<gene>
    <name evidence="10" type="ORF">AXF15_10695</name>
</gene>
<feature type="transmembrane region" description="Helical" evidence="9">
    <location>
        <begin position="340"/>
        <end position="359"/>
    </location>
</feature>
<keyword evidence="7 9" id="KW-1133">Transmembrane helix</keyword>
<dbReference type="KEGG" id="doa:AXF15_10695"/>
<accession>A0A0X8JRI1</accession>
<dbReference type="NCBIfam" id="NF000282">
    <property type="entry name" value="RND_permease_1"/>
    <property type="match status" value="1"/>
</dbReference>
<dbReference type="OrthoDB" id="9759330at2"/>
<keyword evidence="11" id="KW-1185">Reference proteome</keyword>
<dbReference type="STRING" id="888061.AXF15_10695"/>
<sequence>MAQFFIDRPVFAWVLAIAVMLAGTLAVTTLPVAQYPEIAPPAVTISAEYPGASAEVVENSVIQIIEQAMTGLDNFQHIYSQSSSAGWGEVVLTFEAGTDPDIAQIQVQNKLQGVMSLLPQVVQNQGVQVRKSGMASLLTVAIRSLDGSHENYDLVDFFASHLRDPISRIAGVGRLDLYGAQYAMRVWLDPYKLHSYSLTPAEVAQAIRNQNSQVAVGSLGGTPIVPGQQSTFSLTAQTLCNSPEEFARILLKVNSDSSRVRLEDVARVEIGAEYYSTSATLNGQPAAGASVRLAPGANALETARKIKQKIRELSPSFPPGIEVVYPYDTTKFVEVSIREIVHTLVEAVILVVLVVYLFLQNFRTTLIPAIAIPVVLLGTFGIMSVLGFSINTLTMFGLVLAIGLLVDDAIVVVENVERIMAEEGLPPREATRKSMRQITGALIGVALVLSAVFVPMAFFKGSTGAIYRQFSITLVSAMVLSVLVAVILTPALCATMLKPSAGHNRKSAVWSWFNRAFERTTHRYGLSVGYIANRALRFSLIYLVLIGAIAGLFIQLPVSFIPQEDQGVFMASAQLPVGATVERTQAVLDQVSAHLLEHERENVEHVFAITGFSFAGEGQNMGMIFVMLKDWSKRKGTEQSVDAVIARTRQFFSGMKEAQLSAFNLPGMPSLGRASGFNLFLQDVNGLGHARLMEARDQLLDMAGKNPDLAWVRANGMEDTPEYALQVDYEKAMALGLRVEDINTTLRLAWGSAYVNDFILRGRLRKVYLQADAPFRMTPKDINIWHIRNDSGNMVPFSSIVSASWSHGAPKLERFNGSPALEIMGEPALGRSSGEAMQAIAATISELPGGFGHEWTGASYQELQSGAQAPFLYAFSLIVVFLCLAALYESWTVPFSVMLAVPLGVLGALVAAWMRGLENDIYFQVGLLTTIGLSAKNAILIVEFAKRRVDKGHNLLESTIRAAHQRLRPILMTSQAFMLGVLPLVVSTGAGANSRHAIGTGVFGGVLFATLLAIFFIPLFFVMIVRFFSRKSVSEDI</sequence>
<feature type="transmembrane region" description="Helical" evidence="9">
    <location>
        <begin position="871"/>
        <end position="888"/>
    </location>
</feature>
<dbReference type="Gene3D" id="3.30.70.1430">
    <property type="entry name" value="Multidrug efflux transporter AcrB pore domain"/>
    <property type="match status" value="2"/>
</dbReference>
<feature type="transmembrane region" description="Helical" evidence="9">
    <location>
        <begin position="396"/>
        <end position="416"/>
    </location>
</feature>
<feature type="transmembrane region" description="Helical" evidence="9">
    <location>
        <begin position="966"/>
        <end position="986"/>
    </location>
</feature>
<feature type="transmembrane region" description="Helical" evidence="9">
    <location>
        <begin position="366"/>
        <end position="390"/>
    </location>
</feature>
<dbReference type="GO" id="GO:0009636">
    <property type="term" value="P:response to toxic substance"/>
    <property type="evidence" value="ECO:0007669"/>
    <property type="project" value="UniProtKB-ARBA"/>
</dbReference>
<dbReference type="FunFam" id="1.20.1640.10:FF:000001">
    <property type="entry name" value="Efflux pump membrane transporter"/>
    <property type="match status" value="1"/>
</dbReference>
<dbReference type="Gene3D" id="3.30.2090.10">
    <property type="entry name" value="Multidrug efflux transporter AcrB TolC docking domain, DN and DC subdomains"/>
    <property type="match status" value="2"/>
</dbReference>
<organism evidence="10 11">
    <name type="scientific">Desulfomicrobium orale DSM 12838</name>
    <dbReference type="NCBI Taxonomy" id="888061"/>
    <lineage>
        <taxon>Bacteria</taxon>
        <taxon>Pseudomonadati</taxon>
        <taxon>Thermodesulfobacteriota</taxon>
        <taxon>Desulfovibrionia</taxon>
        <taxon>Desulfovibrionales</taxon>
        <taxon>Desulfomicrobiaceae</taxon>
        <taxon>Desulfomicrobium</taxon>
    </lineage>
</organism>
<evidence type="ECO:0000256" key="1">
    <source>
        <dbReference type="ARBA" id="ARBA00004429"/>
    </source>
</evidence>
<keyword evidence="5" id="KW-0997">Cell inner membrane</keyword>
<evidence type="ECO:0000256" key="5">
    <source>
        <dbReference type="ARBA" id="ARBA00022519"/>
    </source>
</evidence>
<evidence type="ECO:0000256" key="6">
    <source>
        <dbReference type="ARBA" id="ARBA00022692"/>
    </source>
</evidence>
<dbReference type="EMBL" id="CP014230">
    <property type="protein sequence ID" value="AMD93521.1"/>
    <property type="molecule type" value="Genomic_DNA"/>
</dbReference>
<keyword evidence="8 9" id="KW-0472">Membrane</keyword>
<dbReference type="Gene3D" id="3.30.70.1440">
    <property type="entry name" value="Multidrug efflux transporter AcrB pore domain"/>
    <property type="match status" value="1"/>
</dbReference>
<dbReference type="RefSeq" id="WP_066607201.1">
    <property type="nucleotide sequence ID" value="NZ_CP014230.1"/>
</dbReference>
<proteinExistence type="inferred from homology"/>
<evidence type="ECO:0000256" key="2">
    <source>
        <dbReference type="ARBA" id="ARBA00010942"/>
    </source>
</evidence>
<keyword evidence="6 9" id="KW-0812">Transmembrane</keyword>
<dbReference type="PANTHER" id="PTHR32063:SF13">
    <property type="entry name" value="MULTIDRUG EFFLUX PUMP SUBUNIT ACRB-RELATED"/>
    <property type="match status" value="1"/>
</dbReference>
<dbReference type="Proteomes" id="UP000063964">
    <property type="component" value="Chromosome"/>
</dbReference>
<dbReference type="SUPFAM" id="SSF82693">
    <property type="entry name" value="Multidrug efflux transporter AcrB pore domain, PN1, PN2, PC1 and PC2 subdomains"/>
    <property type="match status" value="4"/>
</dbReference>
<dbReference type="Gene3D" id="1.20.1640.10">
    <property type="entry name" value="Multidrug efflux transporter AcrB transmembrane domain"/>
    <property type="match status" value="2"/>
</dbReference>
<comment type="similarity">
    <text evidence="2">Belongs to the resistance-nodulation-cell division (RND) (TC 2.A.6) family.</text>
</comment>
<dbReference type="GO" id="GO:0015562">
    <property type="term" value="F:efflux transmembrane transporter activity"/>
    <property type="evidence" value="ECO:0007669"/>
    <property type="project" value="InterPro"/>
</dbReference>
<keyword evidence="3" id="KW-0813">Transport</keyword>
<dbReference type="SUPFAM" id="SSF82714">
    <property type="entry name" value="Multidrug efflux transporter AcrB TolC docking domain, DN and DC subdomains"/>
    <property type="match status" value="2"/>
</dbReference>
<feature type="transmembrane region" description="Helical" evidence="9">
    <location>
        <begin position="895"/>
        <end position="915"/>
    </location>
</feature>
<evidence type="ECO:0000256" key="7">
    <source>
        <dbReference type="ARBA" id="ARBA00022989"/>
    </source>
</evidence>
<dbReference type="InterPro" id="IPR001036">
    <property type="entry name" value="Acrflvin-R"/>
</dbReference>
<dbReference type="GO" id="GO:0005886">
    <property type="term" value="C:plasma membrane"/>
    <property type="evidence" value="ECO:0007669"/>
    <property type="project" value="UniProtKB-SubCell"/>
</dbReference>
<name>A0A0X8JRI1_9BACT</name>
<dbReference type="Pfam" id="PF00873">
    <property type="entry name" value="ACR_tran"/>
    <property type="match status" value="1"/>
</dbReference>
<reference evidence="11" key="1">
    <citation type="submission" date="2016-02" db="EMBL/GenBank/DDBJ databases">
        <authorList>
            <person name="Holder M.E."/>
            <person name="Ajami N.J."/>
            <person name="Petrosino J.F."/>
        </authorList>
    </citation>
    <scope>NUCLEOTIDE SEQUENCE [LARGE SCALE GENOMIC DNA]</scope>
    <source>
        <strain evidence="11">DSM 12838</strain>
    </source>
</reference>
<dbReference type="FunFam" id="3.30.70.1430:FF:000001">
    <property type="entry name" value="Efflux pump membrane transporter"/>
    <property type="match status" value="1"/>
</dbReference>
<dbReference type="Gene3D" id="3.30.70.1320">
    <property type="entry name" value="Multidrug efflux transporter AcrB pore domain like"/>
    <property type="match status" value="1"/>
</dbReference>
<feature type="transmembrane region" description="Helical" evidence="9">
    <location>
        <begin position="540"/>
        <end position="560"/>
    </location>
</feature>
<evidence type="ECO:0000313" key="10">
    <source>
        <dbReference type="EMBL" id="AMD93521.1"/>
    </source>
</evidence>
<feature type="transmembrane region" description="Helical" evidence="9">
    <location>
        <begin position="437"/>
        <end position="458"/>
    </location>
</feature>
<keyword evidence="4" id="KW-1003">Cell membrane</keyword>
<dbReference type="GO" id="GO:0042910">
    <property type="term" value="F:xenobiotic transmembrane transporter activity"/>
    <property type="evidence" value="ECO:0007669"/>
    <property type="project" value="TreeGrafter"/>
</dbReference>
<dbReference type="SUPFAM" id="SSF82866">
    <property type="entry name" value="Multidrug efflux transporter AcrB transmembrane domain"/>
    <property type="match status" value="2"/>
</dbReference>
<evidence type="ECO:0000313" key="11">
    <source>
        <dbReference type="Proteomes" id="UP000063964"/>
    </source>
</evidence>
<evidence type="ECO:0000256" key="4">
    <source>
        <dbReference type="ARBA" id="ARBA00022475"/>
    </source>
</evidence>
<evidence type="ECO:0000256" key="8">
    <source>
        <dbReference type="ARBA" id="ARBA00023136"/>
    </source>
</evidence>
<dbReference type="AlphaFoldDB" id="A0A0X8JRI1"/>
<dbReference type="InterPro" id="IPR027463">
    <property type="entry name" value="AcrB_DN_DC_subdom"/>
</dbReference>
<feature type="transmembrane region" description="Helical" evidence="9">
    <location>
        <begin position="470"/>
        <end position="497"/>
    </location>
</feature>
<protein>
    <submittedName>
        <fullName evidence="10">Multidrug transporter</fullName>
    </submittedName>
</protein>
<dbReference type="FunFam" id="3.30.70.1430:FF:000002">
    <property type="entry name" value="Efflux pump membrane transporter"/>
    <property type="match status" value="1"/>
</dbReference>
<feature type="transmembrane region" description="Helical" evidence="9">
    <location>
        <begin position="1006"/>
        <end position="1028"/>
    </location>
</feature>
<comment type="subcellular location">
    <subcellularLocation>
        <location evidence="1">Cell inner membrane</location>
        <topology evidence="1">Multi-pass membrane protein</topology>
    </subcellularLocation>
</comment>
<evidence type="ECO:0000256" key="3">
    <source>
        <dbReference type="ARBA" id="ARBA00022448"/>
    </source>
</evidence>